<evidence type="ECO:0000313" key="2">
    <source>
        <dbReference type="EMBL" id="KAJ8297796.1"/>
    </source>
</evidence>
<proteinExistence type="predicted"/>
<dbReference type="EMBL" id="JARBDR010000923">
    <property type="protein sequence ID" value="KAJ8297796.1"/>
    <property type="molecule type" value="Genomic_DNA"/>
</dbReference>
<dbReference type="InterPro" id="IPR031981">
    <property type="entry name" value="MIEAP_C"/>
</dbReference>
<reference evidence="2 3" key="1">
    <citation type="submission" date="2022-12" db="EMBL/GenBank/DDBJ databases">
        <title>Chromosome-level genome of Tegillarca granosa.</title>
        <authorList>
            <person name="Kim J."/>
        </authorList>
    </citation>
    <scope>NUCLEOTIDE SEQUENCE [LARGE SCALE GENOMIC DNA]</scope>
    <source>
        <strain evidence="2">Teg-2019</strain>
        <tissue evidence="2">Adductor muscle</tissue>
    </source>
</reference>
<keyword evidence="3" id="KW-1185">Reference proteome</keyword>
<organism evidence="2 3">
    <name type="scientific">Tegillarca granosa</name>
    <name type="common">Malaysian cockle</name>
    <name type="synonym">Anadara granosa</name>
    <dbReference type="NCBI Taxonomy" id="220873"/>
    <lineage>
        <taxon>Eukaryota</taxon>
        <taxon>Metazoa</taxon>
        <taxon>Spiralia</taxon>
        <taxon>Lophotrochozoa</taxon>
        <taxon>Mollusca</taxon>
        <taxon>Bivalvia</taxon>
        <taxon>Autobranchia</taxon>
        <taxon>Pteriomorphia</taxon>
        <taxon>Arcoida</taxon>
        <taxon>Arcoidea</taxon>
        <taxon>Arcidae</taxon>
        <taxon>Tegillarca</taxon>
    </lineage>
</organism>
<evidence type="ECO:0000259" key="1">
    <source>
        <dbReference type="Pfam" id="PF16026"/>
    </source>
</evidence>
<evidence type="ECO:0000313" key="3">
    <source>
        <dbReference type="Proteomes" id="UP001217089"/>
    </source>
</evidence>
<sequence length="170" mass="19420">MFLSFSRLSAAAASRLRDNNPGIADLGDPNRPMKLAERLSELYDNDWTNAMEAMEDHGIEEEEGVQILLNILTVIIEKLKETPVGKKDHVMVDCEEYIDKAIEYCWMMRVQDPPVHIEWDFPVGSDFDSNRFRSYTKGGNYVSFVVWPVLYLHENGPLLAKGVVQGKKNK</sequence>
<feature type="domain" description="Mitochondria-eating protein C-terminal" evidence="1">
    <location>
        <begin position="94"/>
        <end position="165"/>
    </location>
</feature>
<name>A0ABQ9E029_TEGGR</name>
<dbReference type="Pfam" id="PF16026">
    <property type="entry name" value="MIEAP"/>
    <property type="match status" value="1"/>
</dbReference>
<accession>A0ABQ9E029</accession>
<dbReference type="Proteomes" id="UP001217089">
    <property type="component" value="Unassembled WGS sequence"/>
</dbReference>
<comment type="caution">
    <text evidence="2">The sequence shown here is derived from an EMBL/GenBank/DDBJ whole genome shotgun (WGS) entry which is preliminary data.</text>
</comment>
<protein>
    <recommendedName>
        <fullName evidence="1">Mitochondria-eating protein C-terminal domain-containing protein</fullName>
    </recommendedName>
</protein>
<gene>
    <name evidence="2" type="ORF">KUTeg_024327</name>
</gene>